<name>A0A4C1W654_EUMVA</name>
<dbReference type="EMBL" id="BGZK01000475">
    <property type="protein sequence ID" value="GBP46022.1"/>
    <property type="molecule type" value="Genomic_DNA"/>
</dbReference>
<comment type="caution">
    <text evidence="2">The sequence shown here is derived from an EMBL/GenBank/DDBJ whole genome shotgun (WGS) entry which is preliminary data.</text>
</comment>
<feature type="region of interest" description="Disordered" evidence="1">
    <location>
        <begin position="1"/>
        <end position="39"/>
    </location>
</feature>
<sequence length="235" mass="25835">MAVNVSKATALLTDSQRNMPTQHADSIAPERSGGELERMRPVSGLHIEYSLRMEPEGRTLGGIHQGNEALQATQRTFNRSDEDLYTSLHNLTPQCEQPPRGYQLPRDLLPIPPNEDKVAVKTTKYCGRCGYVGDVGARADVTSLGEGLDVQCPEYALTLNNRFTASRNCRIPPPYILAITMSRGTNCLIYTECVASKCSVKINLCARAKRPVAHGGVVRHDVATEHVFHVQVVPL</sequence>
<keyword evidence="3" id="KW-1185">Reference proteome</keyword>
<evidence type="ECO:0000313" key="3">
    <source>
        <dbReference type="Proteomes" id="UP000299102"/>
    </source>
</evidence>
<dbReference type="Proteomes" id="UP000299102">
    <property type="component" value="Unassembled WGS sequence"/>
</dbReference>
<proteinExistence type="predicted"/>
<feature type="compositionally biased region" description="Polar residues" evidence="1">
    <location>
        <begin position="12"/>
        <end position="24"/>
    </location>
</feature>
<accession>A0A4C1W654</accession>
<evidence type="ECO:0000256" key="1">
    <source>
        <dbReference type="SAM" id="MobiDB-lite"/>
    </source>
</evidence>
<gene>
    <name evidence="2" type="ORF">EVAR_24215_1</name>
</gene>
<protein>
    <submittedName>
        <fullName evidence="2">Uncharacterized protein</fullName>
    </submittedName>
</protein>
<reference evidence="2 3" key="1">
    <citation type="journal article" date="2019" name="Commun. Biol.">
        <title>The bagworm genome reveals a unique fibroin gene that provides high tensile strength.</title>
        <authorList>
            <person name="Kono N."/>
            <person name="Nakamura H."/>
            <person name="Ohtoshi R."/>
            <person name="Tomita M."/>
            <person name="Numata K."/>
            <person name="Arakawa K."/>
        </authorList>
    </citation>
    <scope>NUCLEOTIDE SEQUENCE [LARGE SCALE GENOMIC DNA]</scope>
</reference>
<organism evidence="2 3">
    <name type="scientific">Eumeta variegata</name>
    <name type="common">Bagworm moth</name>
    <name type="synonym">Eumeta japonica</name>
    <dbReference type="NCBI Taxonomy" id="151549"/>
    <lineage>
        <taxon>Eukaryota</taxon>
        <taxon>Metazoa</taxon>
        <taxon>Ecdysozoa</taxon>
        <taxon>Arthropoda</taxon>
        <taxon>Hexapoda</taxon>
        <taxon>Insecta</taxon>
        <taxon>Pterygota</taxon>
        <taxon>Neoptera</taxon>
        <taxon>Endopterygota</taxon>
        <taxon>Lepidoptera</taxon>
        <taxon>Glossata</taxon>
        <taxon>Ditrysia</taxon>
        <taxon>Tineoidea</taxon>
        <taxon>Psychidae</taxon>
        <taxon>Oiketicinae</taxon>
        <taxon>Eumeta</taxon>
    </lineage>
</organism>
<evidence type="ECO:0000313" key="2">
    <source>
        <dbReference type="EMBL" id="GBP46022.1"/>
    </source>
</evidence>
<dbReference type="AlphaFoldDB" id="A0A4C1W654"/>